<keyword evidence="2" id="KW-0479">Metal-binding</keyword>
<dbReference type="InterPro" id="IPR051059">
    <property type="entry name" value="VerF-like"/>
</dbReference>
<evidence type="ECO:0000256" key="10">
    <source>
        <dbReference type="SAM" id="MobiDB-lite"/>
    </source>
</evidence>
<evidence type="ECO:0000256" key="3">
    <source>
        <dbReference type="ARBA" id="ARBA00022737"/>
    </source>
</evidence>
<dbReference type="GO" id="GO:0051701">
    <property type="term" value="P:biological process involved in interaction with host"/>
    <property type="evidence" value="ECO:0007669"/>
    <property type="project" value="UniProtKB-ARBA"/>
</dbReference>
<proteinExistence type="predicted"/>
<feature type="compositionally biased region" description="Polar residues" evidence="10">
    <location>
        <begin position="317"/>
        <end position="361"/>
    </location>
</feature>
<feature type="region of interest" description="Disordered" evidence="10">
    <location>
        <begin position="661"/>
        <end position="711"/>
    </location>
</feature>
<evidence type="ECO:0000256" key="7">
    <source>
        <dbReference type="ARBA" id="ARBA00023163"/>
    </source>
</evidence>
<dbReference type="PANTHER" id="PTHR40626">
    <property type="entry name" value="MIP31509P"/>
    <property type="match status" value="1"/>
</dbReference>
<dbReference type="PANTHER" id="PTHR40626:SF32">
    <property type="entry name" value="ZINC FINGER PROTEIN RST2"/>
    <property type="match status" value="1"/>
</dbReference>
<protein>
    <recommendedName>
        <fullName evidence="11">C2H2-type domain-containing protein</fullName>
    </recommendedName>
</protein>
<keyword evidence="5" id="KW-0862">Zinc</keyword>
<dbReference type="InterPro" id="IPR013087">
    <property type="entry name" value="Znf_C2H2_type"/>
</dbReference>
<feature type="compositionally biased region" description="Polar residues" evidence="10">
    <location>
        <begin position="27"/>
        <end position="40"/>
    </location>
</feature>
<feature type="compositionally biased region" description="Low complexity" evidence="10">
    <location>
        <begin position="404"/>
        <end position="419"/>
    </location>
</feature>
<evidence type="ECO:0000256" key="1">
    <source>
        <dbReference type="ARBA" id="ARBA00004123"/>
    </source>
</evidence>
<feature type="compositionally biased region" description="Polar residues" evidence="10">
    <location>
        <begin position="600"/>
        <end position="619"/>
    </location>
</feature>
<evidence type="ECO:0000256" key="6">
    <source>
        <dbReference type="ARBA" id="ARBA00023015"/>
    </source>
</evidence>
<feature type="region of interest" description="Disordered" evidence="10">
    <location>
        <begin position="458"/>
        <end position="526"/>
    </location>
</feature>
<dbReference type="AlphaFoldDB" id="A0A4P7NFL9"/>
<evidence type="ECO:0000256" key="8">
    <source>
        <dbReference type="ARBA" id="ARBA00023242"/>
    </source>
</evidence>
<organism evidence="12 13">
    <name type="scientific">Pyricularia oryzae</name>
    <name type="common">Rice blast fungus</name>
    <name type="synonym">Magnaporthe oryzae</name>
    <dbReference type="NCBI Taxonomy" id="318829"/>
    <lineage>
        <taxon>Eukaryota</taxon>
        <taxon>Fungi</taxon>
        <taxon>Dikarya</taxon>
        <taxon>Ascomycota</taxon>
        <taxon>Pezizomycotina</taxon>
        <taxon>Sordariomycetes</taxon>
        <taxon>Sordariomycetidae</taxon>
        <taxon>Magnaporthales</taxon>
        <taxon>Pyriculariaceae</taxon>
        <taxon>Pyricularia</taxon>
    </lineage>
</organism>
<dbReference type="PROSITE" id="PS50157">
    <property type="entry name" value="ZINC_FINGER_C2H2_2"/>
    <property type="match status" value="2"/>
</dbReference>
<dbReference type="InterPro" id="IPR036236">
    <property type="entry name" value="Znf_C2H2_sf"/>
</dbReference>
<dbReference type="GO" id="GO:0000978">
    <property type="term" value="F:RNA polymerase II cis-regulatory region sequence-specific DNA binding"/>
    <property type="evidence" value="ECO:0007669"/>
    <property type="project" value="InterPro"/>
</dbReference>
<feature type="region of interest" description="Disordered" evidence="10">
    <location>
        <begin position="312"/>
        <end position="426"/>
    </location>
</feature>
<dbReference type="GO" id="GO:0008270">
    <property type="term" value="F:zinc ion binding"/>
    <property type="evidence" value="ECO:0007669"/>
    <property type="project" value="UniProtKB-KW"/>
</dbReference>
<feature type="compositionally biased region" description="Polar residues" evidence="10">
    <location>
        <begin position="94"/>
        <end position="109"/>
    </location>
</feature>
<dbReference type="GO" id="GO:0005634">
    <property type="term" value="C:nucleus"/>
    <property type="evidence" value="ECO:0007669"/>
    <property type="project" value="UniProtKB-SubCell"/>
</dbReference>
<dbReference type="Gene3D" id="3.30.160.60">
    <property type="entry name" value="Classic Zinc Finger"/>
    <property type="match status" value="2"/>
</dbReference>
<keyword evidence="6" id="KW-0805">Transcription regulation</keyword>
<dbReference type="EMBL" id="CP034207">
    <property type="protein sequence ID" value="QBZ60687.1"/>
    <property type="molecule type" value="Genomic_DNA"/>
</dbReference>
<accession>A0A4P7NFL9</accession>
<keyword evidence="8" id="KW-0539">Nucleus</keyword>
<evidence type="ECO:0000256" key="4">
    <source>
        <dbReference type="ARBA" id="ARBA00022771"/>
    </source>
</evidence>
<dbReference type="Proteomes" id="UP000294847">
    <property type="component" value="Chromosome 4"/>
</dbReference>
<feature type="compositionally biased region" description="Basic and acidic residues" evidence="10">
    <location>
        <begin position="514"/>
        <end position="526"/>
    </location>
</feature>
<evidence type="ECO:0000256" key="2">
    <source>
        <dbReference type="ARBA" id="ARBA00022723"/>
    </source>
</evidence>
<dbReference type="SUPFAM" id="SSF57667">
    <property type="entry name" value="beta-beta-alpha zinc fingers"/>
    <property type="match status" value="1"/>
</dbReference>
<dbReference type="GO" id="GO:0000785">
    <property type="term" value="C:chromatin"/>
    <property type="evidence" value="ECO:0007669"/>
    <property type="project" value="TreeGrafter"/>
</dbReference>
<feature type="compositionally biased region" description="Gly residues" evidence="10">
    <location>
        <begin position="240"/>
        <end position="249"/>
    </location>
</feature>
<comment type="subcellular location">
    <subcellularLocation>
        <location evidence="1">Nucleus</location>
    </subcellularLocation>
</comment>
<evidence type="ECO:0000256" key="9">
    <source>
        <dbReference type="PROSITE-ProRule" id="PRU00042"/>
    </source>
</evidence>
<evidence type="ECO:0000313" key="13">
    <source>
        <dbReference type="Proteomes" id="UP000294847"/>
    </source>
</evidence>
<gene>
    <name evidence="12" type="ORF">PoMZ_07629</name>
</gene>
<feature type="region of interest" description="Disordered" evidence="10">
    <location>
        <begin position="1"/>
        <end position="152"/>
    </location>
</feature>
<feature type="region of interest" description="Disordered" evidence="10">
    <location>
        <begin position="581"/>
        <end position="625"/>
    </location>
</feature>
<dbReference type="GO" id="GO:0000981">
    <property type="term" value="F:DNA-binding transcription factor activity, RNA polymerase II-specific"/>
    <property type="evidence" value="ECO:0007669"/>
    <property type="project" value="InterPro"/>
</dbReference>
<feature type="compositionally biased region" description="Polar residues" evidence="10">
    <location>
        <begin position="394"/>
        <end position="403"/>
    </location>
</feature>
<feature type="domain" description="C2H2-type" evidence="11">
    <location>
        <begin position="183"/>
        <end position="210"/>
    </location>
</feature>
<feature type="compositionally biased region" description="Pro residues" evidence="10">
    <location>
        <begin position="588"/>
        <end position="599"/>
    </location>
</feature>
<evidence type="ECO:0000313" key="12">
    <source>
        <dbReference type="EMBL" id="QBZ60687.1"/>
    </source>
</evidence>
<dbReference type="FunFam" id="3.30.160.60:FF:000758">
    <property type="entry name" value="C2H2 transcription factor, putative"/>
    <property type="match status" value="1"/>
</dbReference>
<feature type="region of interest" description="Disordered" evidence="10">
    <location>
        <begin position="224"/>
        <end position="295"/>
    </location>
</feature>
<sequence length="729" mass="78398">MAAAFRPANNGPGHSEALHEGRPPSAPLQSSENRAQQMHSTAPMDDATTPTRATFSRGNSAAGANRNSTGLVSQKPLPTSPFPDAVQVPEPSEKPTSQGEHSQQPTTPADSEDVDMNASEGEDGGNDDGGSDDDSLNADGTKSKNKKKSQRFYCTDYPPCNLSFTRSEHLARHIRKHTGERPFMCHCTRRFSRLDNLRQHAQTVHVNEDIPADSLAVASSRFVRQVRPDRVRPNGRARTGTGGGAGGPARGHSKSLSTSSIASIGSLGSNYSNAPRDDPARRRPPPLVMADPRSRLSLESYRSGVDSQYSYRAASPSDFSTPTSATFSTGQSSPRWASGMASPTTSHSRAHSMYNTGSQTPGRRLSVPSVAGNPFQSPHGASPAVGRPMFGPSGLNTSHSGVFSPSSASLLSSPTLSPAGGWSRRESMSEAEAMEWRRRTWHVDRDYNVGGSRLSKVMNVDEPTTGPGGAIRLPGIESFDVPNSITPPRRIPSPMMVDSETNAPPALLLPDTRPQTDAHRPPQWDRDMSLHRGLTRLDITSSNSPRDSAGAWASEANSAVQAQAEHVREQIRTQPTVRFNPETHVVPIPNPAPLGPPPTSSNNMFRGHQHTMSAPSITSRESKRHGWYHGPSPMTIHARINEGTEPREQRVSHVDRMMHPNFSGFSGFPARENPPPRLSAPASNPQATPINRPGDQHGERGPNQQPDTLDRFKTLVAAATGGVPTATAC</sequence>
<keyword evidence="3" id="KW-0677">Repeat</keyword>
<keyword evidence="4 9" id="KW-0863">Zinc-finger</keyword>
<name>A0A4P7NFL9_PYROR</name>
<evidence type="ECO:0000256" key="5">
    <source>
        <dbReference type="ARBA" id="ARBA00022833"/>
    </source>
</evidence>
<keyword evidence="7" id="KW-0804">Transcription</keyword>
<reference evidence="12 13" key="1">
    <citation type="journal article" date="2019" name="Mol. Biol. Evol.">
        <title>Blast fungal genomes show frequent chromosomal changes, gene gains and losses, and effector gene turnover.</title>
        <authorList>
            <person name="Gomez Luciano L.B."/>
            <person name="Jason Tsai I."/>
            <person name="Chuma I."/>
            <person name="Tosa Y."/>
            <person name="Chen Y.H."/>
            <person name="Li J.Y."/>
            <person name="Li M.Y."/>
            <person name="Jade Lu M.Y."/>
            <person name="Nakayashiki H."/>
            <person name="Li W.H."/>
        </authorList>
    </citation>
    <scope>NUCLEOTIDE SEQUENCE [LARGE SCALE GENOMIC DNA]</scope>
    <source>
        <strain evidence="12">MZ5-1-6</strain>
    </source>
</reference>
<feature type="compositionally biased region" description="Polar residues" evidence="10">
    <location>
        <begin position="48"/>
        <end position="59"/>
    </location>
</feature>
<dbReference type="FunFam" id="3.30.160.60:FF:000606">
    <property type="entry name" value="C2H2 transcription factor, putative"/>
    <property type="match status" value="1"/>
</dbReference>
<feature type="domain" description="C2H2-type" evidence="11">
    <location>
        <begin position="152"/>
        <end position="182"/>
    </location>
</feature>
<feature type="compositionally biased region" description="Low complexity" evidence="10">
    <location>
        <begin position="254"/>
        <end position="269"/>
    </location>
</feature>
<feature type="compositionally biased region" description="Acidic residues" evidence="10">
    <location>
        <begin position="110"/>
        <end position="136"/>
    </location>
</feature>
<evidence type="ECO:0000259" key="11">
    <source>
        <dbReference type="PROSITE" id="PS50157"/>
    </source>
</evidence>